<evidence type="ECO:0000313" key="3">
    <source>
        <dbReference type="EMBL" id="KAJ3502608.1"/>
    </source>
</evidence>
<dbReference type="AlphaFoldDB" id="A0A9W8K1S4"/>
<protein>
    <recommendedName>
        <fullName evidence="5">Zn(2)-C6 fungal-type domain-containing protein</fullName>
    </recommendedName>
</protein>
<evidence type="ECO:0000313" key="4">
    <source>
        <dbReference type="Proteomes" id="UP001148786"/>
    </source>
</evidence>
<keyword evidence="1" id="KW-0175">Coiled coil</keyword>
<feature type="compositionally biased region" description="Basic and acidic residues" evidence="2">
    <location>
        <begin position="484"/>
        <end position="495"/>
    </location>
</feature>
<organism evidence="3 4">
    <name type="scientific">Agrocybe chaxingu</name>
    <dbReference type="NCBI Taxonomy" id="84603"/>
    <lineage>
        <taxon>Eukaryota</taxon>
        <taxon>Fungi</taxon>
        <taxon>Dikarya</taxon>
        <taxon>Basidiomycota</taxon>
        <taxon>Agaricomycotina</taxon>
        <taxon>Agaricomycetes</taxon>
        <taxon>Agaricomycetidae</taxon>
        <taxon>Agaricales</taxon>
        <taxon>Agaricineae</taxon>
        <taxon>Strophariaceae</taxon>
        <taxon>Agrocybe</taxon>
    </lineage>
</organism>
<feature type="coiled-coil region" evidence="1">
    <location>
        <begin position="417"/>
        <end position="444"/>
    </location>
</feature>
<feature type="compositionally biased region" description="Basic and acidic residues" evidence="2">
    <location>
        <begin position="162"/>
        <end position="171"/>
    </location>
</feature>
<reference evidence="3" key="1">
    <citation type="submission" date="2022-07" db="EMBL/GenBank/DDBJ databases">
        <title>Genome Sequence of Agrocybe chaxingu.</title>
        <authorList>
            <person name="Buettner E."/>
        </authorList>
    </citation>
    <scope>NUCLEOTIDE SEQUENCE</scope>
    <source>
        <strain evidence="3">MP-N11</strain>
    </source>
</reference>
<name>A0A9W8K1S4_9AGAR</name>
<comment type="caution">
    <text evidence="3">The sequence shown here is derived from an EMBL/GenBank/DDBJ whole genome shotgun (WGS) entry which is preliminary data.</text>
</comment>
<feature type="region of interest" description="Disordered" evidence="2">
    <location>
        <begin position="135"/>
        <end position="188"/>
    </location>
</feature>
<gene>
    <name evidence="3" type="ORF">NLJ89_g8810</name>
</gene>
<sequence length="633" mass="69421">MTSVQSEVDAWARCAQILAQDAFTWNAGYTKLRRSLIGIVKKIADANMRAPDTVETVHKLFHEYKPGQSDVEAIRDTVLQVVTQWQQSSRQGSMQQAPAAPLYSTPAAGGGRAKEKQAGQEPCITGYTLDISAGAAPLGPSQAGQTRTPLASRAQEHPTSMEQKEMTRNEEGCEESGENEGGRLPAQSPAMKKLVGVKKGTTNMGGDEVFGKDVEGEEAMGRQQATDDMQRPTPRRDSRRKVVKDIPGPAKREMCNFCRKKGLPCLSVRGHTKVYSACITCRYAKHACRYPSQERKDTLAEEDEVTDEEVEEVEAVEAEVHEDQSRKRTRTMIGRPDFLPPSRNAAVSRVTNARSTSNRTVSVTTSSLKKLIASSGCCGSGSRVPGPDLENISTCPNAVEELGYENEPHDAQLWREINALILTNTRLDEQLKELQETTASLRMALKDTTDMVENLTVQLASMRQLTNQPTQGLDYPVVSVSTDKREGGHQHMEHEAGEDEQKEQNAETASATLPAWKPPHVFGLLPARAKDLPPIQIAHEEASSEVSQPLSALTALSSGLSPTPSTPPGRTTSILAAKNNNFLVQKKLRAKLKLRVRFDLPPSPVPVSIDDLPLAQRRSRRPMTARRRPKGSK</sequence>
<feature type="compositionally biased region" description="Basic residues" evidence="2">
    <location>
        <begin position="617"/>
        <end position="633"/>
    </location>
</feature>
<feature type="region of interest" description="Disordered" evidence="2">
    <location>
        <begin position="89"/>
        <end position="119"/>
    </location>
</feature>
<feature type="region of interest" description="Disordered" evidence="2">
    <location>
        <begin position="216"/>
        <end position="243"/>
    </location>
</feature>
<feature type="region of interest" description="Disordered" evidence="2">
    <location>
        <begin position="607"/>
        <end position="633"/>
    </location>
</feature>
<evidence type="ECO:0000256" key="2">
    <source>
        <dbReference type="SAM" id="MobiDB-lite"/>
    </source>
</evidence>
<evidence type="ECO:0008006" key="5">
    <source>
        <dbReference type="Google" id="ProtNLM"/>
    </source>
</evidence>
<keyword evidence="4" id="KW-1185">Reference proteome</keyword>
<dbReference type="EMBL" id="JANKHO010001257">
    <property type="protein sequence ID" value="KAJ3502608.1"/>
    <property type="molecule type" value="Genomic_DNA"/>
</dbReference>
<accession>A0A9W8K1S4</accession>
<evidence type="ECO:0000256" key="1">
    <source>
        <dbReference type="SAM" id="Coils"/>
    </source>
</evidence>
<dbReference type="Proteomes" id="UP001148786">
    <property type="component" value="Unassembled WGS sequence"/>
</dbReference>
<proteinExistence type="predicted"/>
<feature type="region of interest" description="Disordered" evidence="2">
    <location>
        <begin position="484"/>
        <end position="517"/>
    </location>
</feature>